<dbReference type="PROSITE" id="PS50141">
    <property type="entry name" value="A_DEAMIN_EDITASE"/>
    <property type="match status" value="1"/>
</dbReference>
<keyword evidence="2" id="KW-0479">Metal-binding</keyword>
<dbReference type="AlphaFoldDB" id="A0A127ZA34"/>
<organism evidence="14">
    <name type="scientific">Sporisorium scitamineum</name>
    <dbReference type="NCBI Taxonomy" id="49012"/>
    <lineage>
        <taxon>Eukaryota</taxon>
        <taxon>Fungi</taxon>
        <taxon>Dikarya</taxon>
        <taxon>Basidiomycota</taxon>
        <taxon>Ustilaginomycotina</taxon>
        <taxon>Ustilaginomycetes</taxon>
        <taxon>Ustilaginales</taxon>
        <taxon>Ustilaginaceae</taxon>
        <taxon>Sporisorium</taxon>
    </lineage>
</organism>
<evidence type="ECO:0000256" key="2">
    <source>
        <dbReference type="ARBA" id="ARBA00022723"/>
    </source>
</evidence>
<feature type="domain" description="A to I editase" evidence="13">
    <location>
        <begin position="67"/>
        <end position="274"/>
    </location>
</feature>
<dbReference type="GO" id="GO:0046872">
    <property type="term" value="F:metal ion binding"/>
    <property type="evidence" value="ECO:0007669"/>
    <property type="project" value="UniProtKB-KW"/>
</dbReference>
<comment type="catalytic activity">
    <reaction evidence="11">
        <text>adenosine(37) in tRNA(Ala) + H2O + H(+) = inosine(37) in tRNA(Ala) + NH4(+)</text>
        <dbReference type="Rhea" id="RHEA:50968"/>
        <dbReference type="Rhea" id="RHEA-COMP:12855"/>
        <dbReference type="Rhea" id="RHEA-COMP:12856"/>
        <dbReference type="ChEBI" id="CHEBI:15377"/>
        <dbReference type="ChEBI" id="CHEBI:15378"/>
        <dbReference type="ChEBI" id="CHEBI:28938"/>
        <dbReference type="ChEBI" id="CHEBI:74411"/>
        <dbReference type="ChEBI" id="CHEBI:82852"/>
        <dbReference type="EC" id="3.5.4.34"/>
    </reaction>
</comment>
<evidence type="ECO:0000259" key="13">
    <source>
        <dbReference type="PROSITE" id="PS50141"/>
    </source>
</evidence>
<comment type="function">
    <text evidence="6">Specifically deaminates adenosine-37 to inosine in tRNA-Ala.</text>
</comment>
<accession>A0A127ZA34</accession>
<name>A0A127ZA34_9BASI</name>
<evidence type="ECO:0000256" key="7">
    <source>
        <dbReference type="ARBA" id="ARBA00038326"/>
    </source>
</evidence>
<keyword evidence="3" id="KW-0378">Hydrolase</keyword>
<sequence>MASQDGFKIDHERIAQLALSTYLEDLPPRGAKPGIKSNGRIEWTVLAAFILSFPSTHGQQHDYALVSLATGLKCLPYTSLPLNGDVLHDQHAEVLARRGARQWLLQRLECQVKGTATGPTLFEPVKGGSESRWKLKEGVRLCLYVSTLPCGDASSKLLEFQRAAQDQVAGKADALTPTELLGLDMQGPTSSNAIASANSTSGDSSVVRGRASSSHQQFTTSGSLRTKPGRPDSPPSICMSCSDKLALWNAPGIGIQGSLLSSLFEPIYIYSVTLCDQPTRHIFPTFPSLPSEQGAAQEERREALKSLLAEDCCRALSRATPKPLVVGWSTTPFPHSKESQSEAAWSAYLRHPLEQLDPQTQLLRFKHCEPVTCPNSIVFVRDPTLASAKGKIENLATGTKMGAPTKRPKDPQLQHSQPLKPPARSSLCRLNFFQSFVATHVAITGRQTPPETSPLLYSDAKEGAFGEGTKAYKRKKAELLGGKGEAERRVQKFLTGARDGTAIQAAVLSVDRLQEVMEVEQVEDGGQGQGTFKSWLRTPTTFSQFDVQGQAHNTRSLNTTSATTITAPVEIQNS</sequence>
<evidence type="ECO:0000256" key="8">
    <source>
        <dbReference type="ARBA" id="ARBA00038940"/>
    </source>
</evidence>
<dbReference type="GO" id="GO:0003723">
    <property type="term" value="F:RNA binding"/>
    <property type="evidence" value="ECO:0007669"/>
    <property type="project" value="InterPro"/>
</dbReference>
<evidence type="ECO:0000256" key="1">
    <source>
        <dbReference type="ARBA" id="ARBA00022694"/>
    </source>
</evidence>
<dbReference type="PANTHER" id="PTHR46516:SF1">
    <property type="entry name" value="TRNA-SPECIFIC ADENOSINE DEAMINASE 1"/>
    <property type="match status" value="1"/>
</dbReference>
<dbReference type="SMART" id="SM00552">
    <property type="entry name" value="ADEAMc"/>
    <property type="match status" value="1"/>
</dbReference>
<protein>
    <recommendedName>
        <fullName evidence="9">tRNA-specific adenosine deaminase 1</fullName>
        <ecNumber evidence="8">3.5.4.34</ecNumber>
    </recommendedName>
    <alternativeName>
        <fullName evidence="10">tRNA-specific adenosine-37 deaminase</fullName>
    </alternativeName>
</protein>
<comment type="cofactor">
    <cofactor evidence="5">
        <name>1D-myo-inositol hexakisphosphate</name>
        <dbReference type="ChEBI" id="CHEBI:58130"/>
    </cofactor>
</comment>
<dbReference type="EC" id="3.5.4.34" evidence="8"/>
<dbReference type="EMBL" id="LK056662">
    <property type="protein sequence ID" value="CDU22990.1"/>
    <property type="molecule type" value="Genomic_DNA"/>
</dbReference>
<evidence type="ECO:0000256" key="10">
    <source>
        <dbReference type="ARBA" id="ARBA00041760"/>
    </source>
</evidence>
<evidence type="ECO:0000313" key="14">
    <source>
        <dbReference type="EMBL" id="CDU22990.1"/>
    </source>
</evidence>
<keyword evidence="1" id="KW-0819">tRNA processing</keyword>
<evidence type="ECO:0000256" key="5">
    <source>
        <dbReference type="ARBA" id="ARBA00037026"/>
    </source>
</evidence>
<evidence type="ECO:0000256" key="11">
    <source>
        <dbReference type="ARBA" id="ARBA00047635"/>
    </source>
</evidence>
<gene>
    <name evidence="14" type="ORF">SPSC_01620</name>
</gene>
<keyword evidence="4" id="KW-0862">Zinc</keyword>
<proteinExistence type="inferred from homology"/>
<evidence type="ECO:0000256" key="9">
    <source>
        <dbReference type="ARBA" id="ARBA00040502"/>
    </source>
</evidence>
<dbReference type="OrthoDB" id="10268011at2759"/>
<dbReference type="GO" id="GO:0008033">
    <property type="term" value="P:tRNA processing"/>
    <property type="evidence" value="ECO:0007669"/>
    <property type="project" value="UniProtKB-KW"/>
</dbReference>
<evidence type="ECO:0000256" key="3">
    <source>
        <dbReference type="ARBA" id="ARBA00022801"/>
    </source>
</evidence>
<feature type="region of interest" description="Disordered" evidence="12">
    <location>
        <begin position="191"/>
        <end position="234"/>
    </location>
</feature>
<feature type="compositionally biased region" description="Polar residues" evidence="12">
    <location>
        <begin position="211"/>
        <end position="224"/>
    </location>
</feature>
<comment type="similarity">
    <text evidence="7">Belongs to the ADAT1 family.</text>
</comment>
<dbReference type="GO" id="GO:0043829">
    <property type="term" value="F:tRNA-specific adenosine-37 deaminase activity"/>
    <property type="evidence" value="ECO:0007669"/>
    <property type="project" value="UniProtKB-EC"/>
</dbReference>
<reference evidence="14" key="1">
    <citation type="submission" date="2014-06" db="EMBL/GenBank/DDBJ databases">
        <authorList>
            <person name="Ju J."/>
            <person name="Zhang J."/>
        </authorList>
    </citation>
    <scope>NUCLEOTIDE SEQUENCE</scope>
    <source>
        <strain evidence="14">SscI8</strain>
    </source>
</reference>
<evidence type="ECO:0000256" key="12">
    <source>
        <dbReference type="SAM" id="MobiDB-lite"/>
    </source>
</evidence>
<dbReference type="Pfam" id="PF02137">
    <property type="entry name" value="A_deamin"/>
    <property type="match status" value="1"/>
</dbReference>
<evidence type="ECO:0000256" key="4">
    <source>
        <dbReference type="ARBA" id="ARBA00022833"/>
    </source>
</evidence>
<feature type="compositionally biased region" description="Low complexity" evidence="12">
    <location>
        <begin position="191"/>
        <end position="201"/>
    </location>
</feature>
<dbReference type="PANTHER" id="PTHR46516">
    <property type="entry name" value="TRNA-SPECIFIC ADENOSINE DEAMINASE 1"/>
    <property type="match status" value="1"/>
</dbReference>
<feature type="region of interest" description="Disordered" evidence="12">
    <location>
        <begin position="396"/>
        <end position="421"/>
    </location>
</feature>
<dbReference type="InterPro" id="IPR002466">
    <property type="entry name" value="A_deamin"/>
</dbReference>
<evidence type="ECO:0000256" key="6">
    <source>
        <dbReference type="ARBA" id="ARBA00037784"/>
    </source>
</evidence>